<dbReference type="Pfam" id="PF06293">
    <property type="entry name" value="Kdo"/>
    <property type="match status" value="1"/>
</dbReference>
<feature type="region of interest" description="Disordered" evidence="5">
    <location>
        <begin position="549"/>
        <end position="646"/>
    </location>
</feature>
<reference evidence="6" key="1">
    <citation type="submission" date="2022-11" db="EMBL/GenBank/DDBJ databases">
        <authorList>
            <person name="Petersen C."/>
        </authorList>
    </citation>
    <scope>NUCLEOTIDE SEQUENCE</scope>
    <source>
        <strain evidence="6">IBT 20477</strain>
    </source>
</reference>
<name>A0A9W9N4L2_9EURO</name>
<comment type="similarity">
    <text evidence="1">Belongs to the glycosyltransferase 34 family.</text>
</comment>
<comment type="caution">
    <text evidence="6">The sequence shown here is derived from an EMBL/GenBank/DDBJ whole genome shotgun (WGS) entry which is preliminary data.</text>
</comment>
<reference evidence="6" key="2">
    <citation type="journal article" date="2023" name="IMA Fungus">
        <title>Comparative genomic study of the Penicillium genus elucidates a diverse pangenome and 15 lateral gene transfer events.</title>
        <authorList>
            <person name="Petersen C."/>
            <person name="Sorensen T."/>
            <person name="Nielsen M.R."/>
            <person name="Sondergaard T.E."/>
            <person name="Sorensen J.L."/>
            <person name="Fitzpatrick D.A."/>
            <person name="Frisvad J.C."/>
            <person name="Nielsen K.L."/>
        </authorList>
    </citation>
    <scope>NUCLEOTIDE SEQUENCE</scope>
    <source>
        <strain evidence="6">IBT 20477</strain>
    </source>
</reference>
<dbReference type="AlphaFoldDB" id="A0A9W9N4L2"/>
<dbReference type="PANTHER" id="PTHR31306:SF8">
    <property type="entry name" value="GLYCOSYLTRANSFERASE FAMILY 34 PROTEIN"/>
    <property type="match status" value="1"/>
</dbReference>
<gene>
    <name evidence="6" type="ORF">N7449_000236</name>
</gene>
<dbReference type="OrthoDB" id="4358507at2759"/>
<feature type="coiled-coil region" evidence="4">
    <location>
        <begin position="230"/>
        <end position="285"/>
    </location>
</feature>
<organism evidence="6 7">
    <name type="scientific">Penicillium cf. viridicatum</name>
    <dbReference type="NCBI Taxonomy" id="2972119"/>
    <lineage>
        <taxon>Eukaryota</taxon>
        <taxon>Fungi</taxon>
        <taxon>Dikarya</taxon>
        <taxon>Ascomycota</taxon>
        <taxon>Pezizomycotina</taxon>
        <taxon>Eurotiomycetes</taxon>
        <taxon>Eurotiomycetidae</taxon>
        <taxon>Eurotiales</taxon>
        <taxon>Aspergillaceae</taxon>
        <taxon>Penicillium</taxon>
    </lineage>
</organism>
<dbReference type="InterPro" id="IPR029044">
    <property type="entry name" value="Nucleotide-diphossugar_trans"/>
</dbReference>
<protein>
    <submittedName>
        <fullName evidence="6">Uncharacterized protein</fullName>
    </submittedName>
</protein>
<dbReference type="GO" id="GO:0016757">
    <property type="term" value="F:glycosyltransferase activity"/>
    <property type="evidence" value="ECO:0007669"/>
    <property type="project" value="UniProtKB-KW"/>
</dbReference>
<dbReference type="Gene3D" id="3.90.550.10">
    <property type="entry name" value="Spore Coat Polysaccharide Biosynthesis Protein SpsA, Chain A"/>
    <property type="match status" value="1"/>
</dbReference>
<keyword evidence="7" id="KW-1185">Reference proteome</keyword>
<dbReference type="SUPFAM" id="SSF56112">
    <property type="entry name" value="Protein kinase-like (PK-like)"/>
    <property type="match status" value="1"/>
</dbReference>
<dbReference type="PANTHER" id="PTHR31306">
    <property type="entry name" value="ALPHA-1,6-MANNOSYLTRANSFERASE MNN11-RELATED"/>
    <property type="match status" value="1"/>
</dbReference>
<evidence type="ECO:0000256" key="3">
    <source>
        <dbReference type="ARBA" id="ARBA00022679"/>
    </source>
</evidence>
<evidence type="ECO:0000256" key="2">
    <source>
        <dbReference type="ARBA" id="ARBA00022676"/>
    </source>
</evidence>
<evidence type="ECO:0000256" key="5">
    <source>
        <dbReference type="SAM" id="MobiDB-lite"/>
    </source>
</evidence>
<sequence>MYERALQSHERHGKRWGYSMHILRQDISVGFWNKPSYLLSLVINELTKPAGERMEWLMWVDADSIILNNDIPVEVFLPPSDLKDIHLVATQDQNGLNTGIMFLHVHPWMISFLTETMGYPLYLPQIDLGRSADQEGMRRVLNKTTGGPKGQGYVDGVSYLPRPWINTYEWDWAYEGKRGDLLVHFPGLEERRWPHMAKWLDIVETTPHEWNLPLEETGYLNKTTVYWSQMRSAKESIKSAEKKLQSGEAVSGNTKEAVSALKNALREKSDNMELVQQLLQDLNALIRIAEHPYRLFWPVTELQGVAKSLGILHSEDELATYEKLGVENHVRNIISELCNRSEAQQHFRLGEGVSFEGHINSFEAGARDDPSQQPRPDRFCIHHKLDGSSDVLMTVEYKPPHKLTVENLRVGLRPMNFRDEVAQREYIPTDKTSKLQYNAEQMVGAVLVQEYHVMICEGLEYSYVTIGLALVLRVPLEAPDTLLYFLCEPNMEVQDDLNYRKPTTAIARILCLALMSCQSHVRDNAWRKQAKSKLHTWATSFALIRSQIPEMELQETPSGSEYTGSDYEPSSSPLQSPTPKARTQVESGCAPSRNINHPPDSGSESDSSQGAPEPRRKRNLSQVTSSPPQQSSRSGGFRHNPGDQSRQHTMQFCTQKCLLGLQQNDILDENCPNVALHTRGRSNKHQITAPDFLLQLNQQLDTDIDQHCTPLNKCGSYGASFKITCVVYGYTVIGKGTTTHLWPQVSRETEVYRVLQRAQGSAIPVFLGPIDLNMRYFLHGAGEIRHMLLMGWGGETINSIEHSPELQKQVRRSRKEINSLGVMHGDLRLDNILWNEELQRVLIIDFHRSQLNCELKRRQVRSKKRIQETQRRNPGNPSG</sequence>
<evidence type="ECO:0000256" key="1">
    <source>
        <dbReference type="ARBA" id="ARBA00005664"/>
    </source>
</evidence>
<dbReference type="Gene3D" id="1.10.510.10">
    <property type="entry name" value="Transferase(Phosphotransferase) domain 1"/>
    <property type="match status" value="1"/>
</dbReference>
<keyword evidence="4" id="KW-0175">Coiled coil</keyword>
<keyword evidence="2" id="KW-0328">Glycosyltransferase</keyword>
<dbReference type="GO" id="GO:0000139">
    <property type="term" value="C:Golgi membrane"/>
    <property type="evidence" value="ECO:0007669"/>
    <property type="project" value="TreeGrafter"/>
</dbReference>
<accession>A0A9W9N4L2</accession>
<feature type="compositionally biased region" description="Polar residues" evidence="5">
    <location>
        <begin position="555"/>
        <end position="578"/>
    </location>
</feature>
<dbReference type="InterPro" id="IPR011009">
    <property type="entry name" value="Kinase-like_dom_sf"/>
</dbReference>
<evidence type="ECO:0000313" key="7">
    <source>
        <dbReference type="Proteomes" id="UP001150942"/>
    </source>
</evidence>
<evidence type="ECO:0000256" key="4">
    <source>
        <dbReference type="SAM" id="Coils"/>
    </source>
</evidence>
<dbReference type="GO" id="GO:0006487">
    <property type="term" value="P:protein N-linked glycosylation"/>
    <property type="evidence" value="ECO:0007669"/>
    <property type="project" value="TreeGrafter"/>
</dbReference>
<dbReference type="Proteomes" id="UP001150942">
    <property type="component" value="Unassembled WGS sequence"/>
</dbReference>
<dbReference type="InterPro" id="IPR008630">
    <property type="entry name" value="Glyco_trans_34"/>
</dbReference>
<proteinExistence type="inferred from homology"/>
<dbReference type="EMBL" id="JAPQKQ010000001">
    <property type="protein sequence ID" value="KAJ5213067.1"/>
    <property type="molecule type" value="Genomic_DNA"/>
</dbReference>
<feature type="compositionally biased region" description="Low complexity" evidence="5">
    <location>
        <begin position="621"/>
        <end position="634"/>
    </location>
</feature>
<evidence type="ECO:0000313" key="6">
    <source>
        <dbReference type="EMBL" id="KAJ5213067.1"/>
    </source>
</evidence>
<keyword evidence="3" id="KW-0808">Transferase</keyword>